<feature type="signal peptide" evidence="2">
    <location>
        <begin position="1"/>
        <end position="18"/>
    </location>
</feature>
<dbReference type="AlphaFoldDB" id="A0A3G8ZA87"/>
<organism evidence="4 5">
    <name type="scientific">Epilithonimonas vandammei</name>
    <dbReference type="NCBI Taxonomy" id="2487072"/>
    <lineage>
        <taxon>Bacteria</taxon>
        <taxon>Pseudomonadati</taxon>
        <taxon>Bacteroidota</taxon>
        <taxon>Flavobacteriia</taxon>
        <taxon>Flavobacteriales</taxon>
        <taxon>Weeksellaceae</taxon>
        <taxon>Chryseobacterium group</taxon>
        <taxon>Epilithonimonas</taxon>
    </lineage>
</organism>
<name>A0A3G8ZA87_9FLAO</name>
<dbReference type="Pfam" id="PF18962">
    <property type="entry name" value="Por_Secre_tail"/>
    <property type="match status" value="1"/>
</dbReference>
<evidence type="ECO:0000259" key="3">
    <source>
        <dbReference type="Pfam" id="PF18962"/>
    </source>
</evidence>
<feature type="domain" description="Secretion system C-terminal sorting" evidence="3">
    <location>
        <begin position="183"/>
        <end position="249"/>
    </location>
</feature>
<evidence type="ECO:0000313" key="4">
    <source>
        <dbReference type="EMBL" id="AZI54319.1"/>
    </source>
</evidence>
<sequence length="251" mass="28285">MKKLLFSAAVMATGLAFGQITLEHSFPEGETATIYKDETNTFYITIQRNSEIVKIYNSDYSLYKTFTLNIPSGFTSVSYPEADQFQFTTSKYVFNNDDKLEIFITYNGNGGESKLQIVNEDGVLIKDFDGNYYDWDIALFTDKTINKNKLVLLTTNNVYEVYQLPTSSLSSKEIQTKGKLSAFPVPANKTLNIINPNNGTNVVEIYDASGKLFINKSFPKNENRISVDVENLTKGAYTYKIGNQSAKFIKN</sequence>
<dbReference type="KEGG" id="eva:EIB75_03155"/>
<feature type="chain" id="PRO_5018071093" evidence="2">
    <location>
        <begin position="19"/>
        <end position="251"/>
    </location>
</feature>
<evidence type="ECO:0000256" key="1">
    <source>
        <dbReference type="ARBA" id="ARBA00022729"/>
    </source>
</evidence>
<dbReference type="EMBL" id="CP034160">
    <property type="protein sequence ID" value="AZI54319.1"/>
    <property type="molecule type" value="Genomic_DNA"/>
</dbReference>
<protein>
    <submittedName>
        <fullName evidence="4">T9SS C-terminal target domain-containing protein</fullName>
    </submittedName>
</protein>
<reference evidence="5" key="1">
    <citation type="submission" date="2018-11" db="EMBL/GenBank/DDBJ databases">
        <title>Proposal to divide the Flavobacteriaceae and reorganize its genera based on Amino Acid Identity values calculated from whole genome sequences.</title>
        <authorList>
            <person name="Nicholson A.C."/>
            <person name="Gulvik C.A."/>
            <person name="Whitney A.M."/>
            <person name="Sheth M."/>
            <person name="Batra D."/>
            <person name="Pryor J."/>
            <person name="Bernardet J.-F."/>
            <person name="Hugo C."/>
            <person name="Kampfer P."/>
            <person name="Newman J.D."/>
            <person name="McQuiston J.R."/>
        </authorList>
    </citation>
    <scope>NUCLEOTIDE SEQUENCE [LARGE SCALE GENOMIC DNA]</scope>
    <source>
        <strain evidence="5">H6466</strain>
    </source>
</reference>
<dbReference type="RefSeq" id="WP_124985692.1">
    <property type="nucleotide sequence ID" value="NZ_CP034160.1"/>
</dbReference>
<keyword evidence="1 2" id="KW-0732">Signal</keyword>
<gene>
    <name evidence="4" type="ORF">EIB75_03155</name>
</gene>
<evidence type="ECO:0000313" key="5">
    <source>
        <dbReference type="Proteomes" id="UP000272316"/>
    </source>
</evidence>
<dbReference type="InterPro" id="IPR026444">
    <property type="entry name" value="Secre_tail"/>
</dbReference>
<evidence type="ECO:0000256" key="2">
    <source>
        <dbReference type="SAM" id="SignalP"/>
    </source>
</evidence>
<dbReference type="NCBIfam" id="TIGR04183">
    <property type="entry name" value="Por_Secre_tail"/>
    <property type="match status" value="1"/>
</dbReference>
<proteinExistence type="predicted"/>
<dbReference type="Proteomes" id="UP000272316">
    <property type="component" value="Chromosome"/>
</dbReference>
<accession>A0A3G8ZA87</accession>